<sequence length="320" mass="36062">MSDLKPQRVLRRECLDERRYFDTLLSVSLDHGLLTQNDLLRMQGEFLALLSQTCGTYTGGSGSSVPVETAEELSRSLLFTLGIWLKEFPDPEDALHALLETSLAEGYRRGSLKLIIQLRSTQQFYRQVMKHRIPTENELYNSTLRDGIPAFFERYRPAFTSHRISITADYPPLLYPQGYQGLDFIRLYLGRIHSEDLLCQAFEPRAVSRVLSLHAIDYGETVKSMVCNLCEPVLACALACGLGGGELYSLTFSKEEAQRAWERLSGATEDRRLLLEGLEKILSYASLQTSLGDSSKAMLREAVSISVASIKQMIHLLAER</sequence>
<name>A0A2U1CE20_9FIRM</name>
<dbReference type="OrthoDB" id="3173587at2"/>
<evidence type="ECO:0000313" key="2">
    <source>
        <dbReference type="Proteomes" id="UP000245778"/>
    </source>
</evidence>
<dbReference type="AlphaFoldDB" id="A0A2U1CE20"/>
<evidence type="ECO:0000313" key="1">
    <source>
        <dbReference type="EMBL" id="PVY59169.1"/>
    </source>
</evidence>
<gene>
    <name evidence="1" type="ORF">C7373_102152</name>
</gene>
<comment type="caution">
    <text evidence="1">The sequence shown here is derived from an EMBL/GenBank/DDBJ whole genome shotgun (WGS) entry which is preliminary data.</text>
</comment>
<accession>A0A2U1CE20</accession>
<dbReference type="RefSeq" id="WP_116721680.1">
    <property type="nucleotide sequence ID" value="NZ_CP011524.1"/>
</dbReference>
<dbReference type="Proteomes" id="UP000245778">
    <property type="component" value="Unassembled WGS sequence"/>
</dbReference>
<reference evidence="1 2" key="1">
    <citation type="submission" date="2018-04" db="EMBL/GenBank/DDBJ databases">
        <title>Genomic Encyclopedia of Type Strains, Phase IV (KMG-IV): sequencing the most valuable type-strain genomes for metagenomic binning, comparative biology and taxonomic classification.</title>
        <authorList>
            <person name="Goeker M."/>
        </authorList>
    </citation>
    <scope>NUCLEOTIDE SEQUENCE [LARGE SCALE GENOMIC DNA]</scope>
    <source>
        <strain evidence="1 2">DSM 26588</strain>
    </source>
</reference>
<dbReference type="GeneID" id="93229284"/>
<proteinExistence type="predicted"/>
<dbReference type="EMBL" id="QEKK01000002">
    <property type="protein sequence ID" value="PVY59169.1"/>
    <property type="molecule type" value="Genomic_DNA"/>
</dbReference>
<organism evidence="1 2">
    <name type="scientific">Intestinimonas butyriciproducens</name>
    <dbReference type="NCBI Taxonomy" id="1297617"/>
    <lineage>
        <taxon>Bacteria</taxon>
        <taxon>Bacillati</taxon>
        <taxon>Bacillota</taxon>
        <taxon>Clostridia</taxon>
        <taxon>Eubacteriales</taxon>
        <taxon>Intestinimonas</taxon>
    </lineage>
</organism>
<dbReference type="InterPro" id="IPR045751">
    <property type="entry name" value="DUF6179"/>
</dbReference>
<protein>
    <submittedName>
        <fullName evidence="1">Uncharacterized protein</fullName>
    </submittedName>
</protein>
<dbReference type="Pfam" id="PF19677">
    <property type="entry name" value="DUF6179"/>
    <property type="match status" value="1"/>
</dbReference>